<evidence type="ECO:0000256" key="3">
    <source>
        <dbReference type="ARBA" id="ARBA00023125"/>
    </source>
</evidence>
<reference evidence="8" key="1">
    <citation type="submission" date="2021-01" db="EMBL/GenBank/DDBJ databases">
        <authorList>
            <consortium name="Genoscope - CEA"/>
            <person name="William W."/>
        </authorList>
    </citation>
    <scope>NUCLEOTIDE SEQUENCE</scope>
</reference>
<sequence>MSISTPSDHVTQPGSIPGDFPPDPLLSTGSFISSPTPAADGTLGSSATQPPVQRGSEAIGMSDQVNPSPDNSGSKSRKRSAPLDNSWLPPGWRVEDKVRASGAKAGSVDKVSTSPKVPPRRFLV</sequence>
<evidence type="ECO:0000256" key="4">
    <source>
        <dbReference type="ARBA" id="ARBA00023163"/>
    </source>
</evidence>
<dbReference type="InterPro" id="IPR016177">
    <property type="entry name" value="DNA-bd_dom_sf"/>
</dbReference>
<keyword evidence="5" id="KW-0539">Nucleus</keyword>
<keyword evidence="2" id="KW-0805">Transcription regulation</keyword>
<dbReference type="PROSITE" id="PS50982">
    <property type="entry name" value="MBD"/>
    <property type="match status" value="1"/>
</dbReference>
<dbReference type="GO" id="GO:0005634">
    <property type="term" value="C:nucleus"/>
    <property type="evidence" value="ECO:0007669"/>
    <property type="project" value="UniProtKB-SubCell"/>
</dbReference>
<dbReference type="Gene3D" id="3.30.890.10">
    <property type="entry name" value="Methyl-cpg-binding Protein 2, Chain A"/>
    <property type="match status" value="1"/>
</dbReference>
<comment type="subcellular location">
    <subcellularLocation>
        <location evidence="1">Nucleus</location>
    </subcellularLocation>
</comment>
<keyword evidence="4" id="KW-0804">Transcription</keyword>
<dbReference type="SUPFAM" id="SSF54171">
    <property type="entry name" value="DNA-binding domain"/>
    <property type="match status" value="1"/>
</dbReference>
<evidence type="ECO:0000256" key="6">
    <source>
        <dbReference type="SAM" id="MobiDB-lite"/>
    </source>
</evidence>
<feature type="compositionally biased region" description="Polar residues" evidence="6">
    <location>
        <begin position="1"/>
        <end position="14"/>
    </location>
</feature>
<name>A0A816WPZ0_BRANA</name>
<feature type="domain" description="MBD" evidence="7">
    <location>
        <begin position="78"/>
        <end position="124"/>
    </location>
</feature>
<dbReference type="InterPro" id="IPR001739">
    <property type="entry name" value="Methyl_CpG_DNA-bd"/>
</dbReference>
<dbReference type="Proteomes" id="UP001295469">
    <property type="component" value="Chromosome A02"/>
</dbReference>
<proteinExistence type="predicted"/>
<feature type="compositionally biased region" description="Polar residues" evidence="6">
    <location>
        <begin position="27"/>
        <end position="36"/>
    </location>
</feature>
<feature type="region of interest" description="Disordered" evidence="6">
    <location>
        <begin position="1"/>
        <end position="124"/>
    </location>
</feature>
<dbReference type="GO" id="GO:0003677">
    <property type="term" value="F:DNA binding"/>
    <property type="evidence" value="ECO:0007669"/>
    <property type="project" value="UniProtKB-KW"/>
</dbReference>
<protein>
    <submittedName>
        <fullName evidence="8">(rape) hypothetical protein</fullName>
    </submittedName>
</protein>
<evidence type="ECO:0000256" key="5">
    <source>
        <dbReference type="ARBA" id="ARBA00023242"/>
    </source>
</evidence>
<accession>A0A816WPZ0</accession>
<evidence type="ECO:0000313" key="8">
    <source>
        <dbReference type="EMBL" id="CAF2136993.1"/>
    </source>
</evidence>
<feature type="compositionally biased region" description="Polar residues" evidence="6">
    <location>
        <begin position="63"/>
        <end position="74"/>
    </location>
</feature>
<dbReference type="AlphaFoldDB" id="A0A816WPZ0"/>
<gene>
    <name evidence="8" type="ORF">DARMORV10_A02P07130.1</name>
</gene>
<evidence type="ECO:0000259" key="7">
    <source>
        <dbReference type="PROSITE" id="PS50982"/>
    </source>
</evidence>
<keyword evidence="3" id="KW-0238">DNA-binding</keyword>
<dbReference type="EMBL" id="HG994356">
    <property type="protein sequence ID" value="CAF2136993.1"/>
    <property type="molecule type" value="Genomic_DNA"/>
</dbReference>
<evidence type="ECO:0000256" key="1">
    <source>
        <dbReference type="ARBA" id="ARBA00004123"/>
    </source>
</evidence>
<organism evidence="8">
    <name type="scientific">Brassica napus</name>
    <name type="common">Rape</name>
    <dbReference type="NCBI Taxonomy" id="3708"/>
    <lineage>
        <taxon>Eukaryota</taxon>
        <taxon>Viridiplantae</taxon>
        <taxon>Streptophyta</taxon>
        <taxon>Embryophyta</taxon>
        <taxon>Tracheophyta</taxon>
        <taxon>Spermatophyta</taxon>
        <taxon>Magnoliopsida</taxon>
        <taxon>eudicotyledons</taxon>
        <taxon>Gunneridae</taxon>
        <taxon>Pentapetalae</taxon>
        <taxon>rosids</taxon>
        <taxon>malvids</taxon>
        <taxon>Brassicales</taxon>
        <taxon>Brassicaceae</taxon>
        <taxon>Brassiceae</taxon>
        <taxon>Brassica</taxon>
    </lineage>
</organism>
<evidence type="ECO:0000256" key="2">
    <source>
        <dbReference type="ARBA" id="ARBA00023015"/>
    </source>
</evidence>